<keyword evidence="2" id="KW-0012">Acyltransferase</keyword>
<accession>A0A7V8VH48</accession>
<dbReference type="RefSeq" id="WP_194539579.1">
    <property type="nucleotide sequence ID" value="NZ_JACEFB010000018.1"/>
</dbReference>
<organism evidence="2 3">
    <name type="scientific">Thermogemmata fonticola</name>
    <dbReference type="NCBI Taxonomy" id="2755323"/>
    <lineage>
        <taxon>Bacteria</taxon>
        <taxon>Pseudomonadati</taxon>
        <taxon>Planctomycetota</taxon>
        <taxon>Planctomycetia</taxon>
        <taxon>Gemmatales</taxon>
        <taxon>Gemmataceae</taxon>
        <taxon>Thermogemmata</taxon>
    </lineage>
</organism>
<sequence length="68" mass="7618">MTLILLTLAGLLVTTAAATWLMPSLLLRPIGWVLCRLLYRYRVVGQEQIPLQGGVLLVANHVSYIDWL</sequence>
<comment type="caution">
    <text evidence="2">The sequence shown here is derived from an EMBL/GenBank/DDBJ whole genome shotgun (WGS) entry which is preliminary data.</text>
</comment>
<dbReference type="GO" id="GO:0016746">
    <property type="term" value="F:acyltransferase activity"/>
    <property type="evidence" value="ECO:0007669"/>
    <property type="project" value="UniProtKB-KW"/>
</dbReference>
<evidence type="ECO:0000259" key="1">
    <source>
        <dbReference type="Pfam" id="PF01553"/>
    </source>
</evidence>
<feature type="non-terminal residue" evidence="2">
    <location>
        <position position="68"/>
    </location>
</feature>
<keyword evidence="3" id="KW-1185">Reference proteome</keyword>
<evidence type="ECO:0000313" key="2">
    <source>
        <dbReference type="EMBL" id="MBA2227712.1"/>
    </source>
</evidence>
<protein>
    <submittedName>
        <fullName evidence="2">1-acyl-sn-glycerol-3-phosphate acyltransferase</fullName>
    </submittedName>
</protein>
<name>A0A7V8VH48_9BACT</name>
<reference evidence="2 3" key="1">
    <citation type="submission" date="2020-07" db="EMBL/GenBank/DDBJ databases">
        <title>Thermogemmata thermophila gen. nov., sp. nov., a novel moderate thermophilic planctomycete from a Kamchatka hot spring.</title>
        <authorList>
            <person name="Elcheninov A.G."/>
            <person name="Podosokorskaya O.A."/>
            <person name="Kovaleva O.L."/>
            <person name="Novikov A."/>
            <person name="Bonch-Osmolovskaya E.A."/>
            <person name="Toshchakov S.V."/>
            <person name="Kublanov I.V."/>
        </authorList>
    </citation>
    <scope>NUCLEOTIDE SEQUENCE [LARGE SCALE GENOMIC DNA]</scope>
    <source>
        <strain evidence="2 3">2918</strain>
    </source>
</reference>
<evidence type="ECO:0000313" key="3">
    <source>
        <dbReference type="Proteomes" id="UP000542342"/>
    </source>
</evidence>
<keyword evidence="2" id="KW-0808">Transferase</keyword>
<dbReference type="EMBL" id="JACEFB010000018">
    <property type="protein sequence ID" value="MBA2227712.1"/>
    <property type="molecule type" value="Genomic_DNA"/>
</dbReference>
<feature type="domain" description="Phospholipid/glycerol acyltransferase" evidence="1">
    <location>
        <begin position="41"/>
        <end position="68"/>
    </location>
</feature>
<dbReference type="SUPFAM" id="SSF69593">
    <property type="entry name" value="Glycerol-3-phosphate (1)-acyltransferase"/>
    <property type="match status" value="1"/>
</dbReference>
<dbReference type="AlphaFoldDB" id="A0A7V8VH48"/>
<dbReference type="Proteomes" id="UP000542342">
    <property type="component" value="Unassembled WGS sequence"/>
</dbReference>
<gene>
    <name evidence="2" type="ORF">H0921_16255</name>
</gene>
<proteinExistence type="predicted"/>
<dbReference type="InterPro" id="IPR002123">
    <property type="entry name" value="Plipid/glycerol_acylTrfase"/>
</dbReference>
<dbReference type="Pfam" id="PF01553">
    <property type="entry name" value="Acyltransferase"/>
    <property type="match status" value="1"/>
</dbReference>